<evidence type="ECO:0008006" key="4">
    <source>
        <dbReference type="Google" id="ProtNLM"/>
    </source>
</evidence>
<feature type="transmembrane region" description="Helical" evidence="1">
    <location>
        <begin position="21"/>
        <end position="41"/>
    </location>
</feature>
<sequence>MTQPQPKRHHQPCRRLHRQRGFVLPMVIFLIVVLAGAAVAISQLTVDTSAAQDQALQKTRAAMFGQSGLELTAYRLLDDATCPDITNMNSASFPGLQLTVECTPISTAPALWVVTATVQSQGLTPADGEYVWQRLTSVVEVTP</sequence>
<evidence type="ECO:0000256" key="1">
    <source>
        <dbReference type="SAM" id="Phobius"/>
    </source>
</evidence>
<dbReference type="AlphaFoldDB" id="A0A4Z0W4A7"/>
<name>A0A4Z0W4A7_9GAMM</name>
<reference evidence="2 3" key="1">
    <citation type="submission" date="2019-04" db="EMBL/GenBank/DDBJ databases">
        <title>Natronospirillum operosus gen. nov., sp. nov., a haloalkaliphilic satellite isolated from decaying biomass of laboratory culture of cyanobacterium Geitlerinema sp. and proposal of Natronospirillaceae fam. nov. and Saccharospirillaceae fam. nov.</title>
        <authorList>
            <person name="Kevbrin V."/>
            <person name="Boltyanskaya Y."/>
            <person name="Koziaeva V."/>
            <person name="Grouzdev D.S."/>
            <person name="Park M."/>
            <person name="Cho J."/>
        </authorList>
    </citation>
    <scope>NUCLEOTIDE SEQUENCE [LARGE SCALE GENOMIC DNA]</scope>
    <source>
        <strain evidence="2 3">G-116</strain>
    </source>
</reference>
<proteinExistence type="predicted"/>
<dbReference type="RefSeq" id="WP_135483671.1">
    <property type="nucleotide sequence ID" value="NZ_SRMF01000005.1"/>
</dbReference>
<gene>
    <name evidence="2" type="ORF">E4656_12725</name>
</gene>
<keyword evidence="3" id="KW-1185">Reference proteome</keyword>
<dbReference type="EMBL" id="SRMF01000005">
    <property type="protein sequence ID" value="TGG92337.1"/>
    <property type="molecule type" value="Genomic_DNA"/>
</dbReference>
<accession>A0A4Z0W4A7</accession>
<keyword evidence="1" id="KW-0812">Transmembrane</keyword>
<keyword evidence="1" id="KW-1133">Transmembrane helix</keyword>
<organism evidence="2 3">
    <name type="scientific">Natronospirillum operosum</name>
    <dbReference type="NCBI Taxonomy" id="2759953"/>
    <lineage>
        <taxon>Bacteria</taxon>
        <taxon>Pseudomonadati</taxon>
        <taxon>Pseudomonadota</taxon>
        <taxon>Gammaproteobacteria</taxon>
        <taxon>Oceanospirillales</taxon>
        <taxon>Natronospirillaceae</taxon>
        <taxon>Natronospirillum</taxon>
    </lineage>
</organism>
<evidence type="ECO:0000313" key="2">
    <source>
        <dbReference type="EMBL" id="TGG92337.1"/>
    </source>
</evidence>
<comment type="caution">
    <text evidence="2">The sequence shown here is derived from an EMBL/GenBank/DDBJ whole genome shotgun (WGS) entry which is preliminary data.</text>
</comment>
<protein>
    <recommendedName>
        <fullName evidence="4">MSHA biogenesis protein MshP</fullName>
    </recommendedName>
</protein>
<keyword evidence="1" id="KW-0472">Membrane</keyword>
<dbReference type="Proteomes" id="UP000297475">
    <property type="component" value="Unassembled WGS sequence"/>
</dbReference>
<evidence type="ECO:0000313" key="3">
    <source>
        <dbReference type="Proteomes" id="UP000297475"/>
    </source>
</evidence>